<gene>
    <name evidence="1" type="ORF">LCGC14_1388920</name>
</gene>
<organism evidence="1">
    <name type="scientific">marine sediment metagenome</name>
    <dbReference type="NCBI Taxonomy" id="412755"/>
    <lineage>
        <taxon>unclassified sequences</taxon>
        <taxon>metagenomes</taxon>
        <taxon>ecological metagenomes</taxon>
    </lineage>
</organism>
<dbReference type="EMBL" id="LAZR01008954">
    <property type="protein sequence ID" value="KKM75566.1"/>
    <property type="molecule type" value="Genomic_DNA"/>
</dbReference>
<sequence length="67" mass="7538">MIRPSNPTLQCKCAEPITAVSIQTNRMKQDNDVQNTSEALVSRREVRPSCVRECNQNCSALHRLPPT</sequence>
<comment type="caution">
    <text evidence="1">The sequence shown here is derived from an EMBL/GenBank/DDBJ whole genome shotgun (WGS) entry which is preliminary data.</text>
</comment>
<accession>A0A0F9KLB1</accession>
<evidence type="ECO:0000313" key="1">
    <source>
        <dbReference type="EMBL" id="KKM75566.1"/>
    </source>
</evidence>
<reference evidence="1" key="1">
    <citation type="journal article" date="2015" name="Nature">
        <title>Complex archaea that bridge the gap between prokaryotes and eukaryotes.</title>
        <authorList>
            <person name="Spang A."/>
            <person name="Saw J.H."/>
            <person name="Jorgensen S.L."/>
            <person name="Zaremba-Niedzwiedzka K."/>
            <person name="Martijn J."/>
            <person name="Lind A.E."/>
            <person name="van Eijk R."/>
            <person name="Schleper C."/>
            <person name="Guy L."/>
            <person name="Ettema T.J."/>
        </authorList>
    </citation>
    <scope>NUCLEOTIDE SEQUENCE</scope>
</reference>
<proteinExistence type="predicted"/>
<protein>
    <submittedName>
        <fullName evidence="1">Uncharacterized protein</fullName>
    </submittedName>
</protein>
<dbReference type="AlphaFoldDB" id="A0A0F9KLB1"/>
<name>A0A0F9KLB1_9ZZZZ</name>